<reference evidence="1 2" key="2">
    <citation type="submission" date="2018-01" db="EMBL/GenBank/DDBJ databases">
        <title>Genomic study of Klebsiella pneumoniae.</title>
        <authorList>
            <person name="Yang Y."/>
            <person name="Bicalho R."/>
        </authorList>
    </citation>
    <scope>NUCLEOTIDE SEQUENCE [LARGE SCALE GENOMIC DNA]</scope>
    <source>
        <strain evidence="1 2">A11</strain>
    </source>
</reference>
<dbReference type="Pfam" id="PF06986">
    <property type="entry name" value="F_T4SS_TraN"/>
    <property type="match status" value="2"/>
</dbReference>
<protein>
    <submittedName>
        <fullName evidence="1">Conjugal transfer protein TraN</fullName>
    </submittedName>
</protein>
<organism evidence="1 2">
    <name type="scientific">Klebsiella michiganensis</name>
    <dbReference type="NCBI Taxonomy" id="1134687"/>
    <lineage>
        <taxon>Bacteria</taxon>
        <taxon>Pseudomonadati</taxon>
        <taxon>Pseudomonadota</taxon>
        <taxon>Gammaproteobacteria</taxon>
        <taxon>Enterobacterales</taxon>
        <taxon>Enterobacteriaceae</taxon>
        <taxon>Klebsiella/Raoultella group</taxon>
        <taxon>Klebsiella</taxon>
    </lineage>
</organism>
<dbReference type="NCBIfam" id="NF011459">
    <property type="entry name" value="PRK14877.1"/>
    <property type="match status" value="1"/>
</dbReference>
<dbReference type="EMBL" id="PIDS01000097">
    <property type="protein sequence ID" value="PLL43225.1"/>
    <property type="molecule type" value="Genomic_DNA"/>
</dbReference>
<dbReference type="InterPro" id="IPR014121">
    <property type="entry name" value="TraN_Ftype"/>
</dbReference>
<dbReference type="RefSeq" id="WP_053515702.1">
    <property type="nucleotide sequence ID" value="NZ_JAWDFJ010000044.1"/>
</dbReference>
<sequence>MIFKRAVSLAVAVSIVTNTLSWAYYVTLLNIVMAPKVYAANEIYEQLENNFDLANPAANRTSTVTTEDILEKYKNSENPSYTDKINGFDSTNSSSMDLKKYGGKTFTNDDVLNYAKTDGSDIAGTVMLPNMNGNNINIKGSENGGKLLSRNQDGSISISNNPNPGGAITSTNTAEMYSSEQNNADVQFNAGDSYGDEKGFINDIKTRKSQLFTANSYDGQAYRSLVAATKSNPAPNISPNDPMFTSGRNEIANAAAGTGQWLQNCSTQTTTTTKEKHIPDYKEYYCNAPKKDNYGSCTITRDFSVPVYISGGNGDLSVCGDNCIRIWFGKRGNDYWSGGVYDNSMTLHFHQDAILKSASIVNAEWDDHMQVNLDGKQIFAHIDGEYREPGYGPPRNGMERNKSNKLKEPIDITRQVSESVYKESDHEVEMSSTVWVGGNGEGYFEVELIFENIKLEDKHIQDPPGCYDVVKQTGSFCRFDRFTDLDVGTKRLPQSILQYASPLYEGDQGNLTWKTNLEGYFCDPLGKEKLCQYDASGNILKDENGNEACYNYDQIKNMPDACSKYSTNSACTMSSQTCAEGWFDSATNQCYMYEQKWTCDEGITRTVTVTNEANTCVGMIPCSGGTCNTGANEQNSDFGKVAAYSSMVQNMQGDAMCSDPNDPNSCIVFSGEKQWCGRSVGFVNGLAKTDCCEAPKGAAGKLEAIILAGTMLRNTNWEKISAKLTTWTGGESGTWASMTNSVGQWTSGVSSSVGQMWQRVTEPLTSAYESIAGNVSRLIGSSTVEGGGSAVTTELTKDGLQTGGLAAIKQQLMNKAYDMLPDAIRDFVFDKTATTQLGQAVFSSAVQNFMLALNIVGWIYTAYQITKMLLEMLLACDQKEMEASIHKNQGACFVIDTDRCVKYLNVGFTKKCIKKATDMCCYNSLLSRVIMQQAYPQLGINPVESGCVGLTISQVQQLDWDKIDMTEYIESAVVAGEVPDEYAAFTESSVANMGPYKNNEAQLSSERTLESMGGSINMTKAREENVQAINGNNVDCSYLPRPSVCEVGSVYVDPVTGNSIN</sequence>
<name>A0A2J4RIX2_9ENTR</name>
<gene>
    <name evidence="1" type="ORF">CWN50_05250</name>
</gene>
<evidence type="ECO:0000313" key="1">
    <source>
        <dbReference type="EMBL" id="PLL43225.1"/>
    </source>
</evidence>
<dbReference type="AlphaFoldDB" id="A0A2J4RIX2"/>
<proteinExistence type="predicted"/>
<comment type="caution">
    <text evidence="1">The sequence shown here is derived from an EMBL/GenBank/DDBJ whole genome shotgun (WGS) entry which is preliminary data.</text>
</comment>
<reference evidence="1 2" key="1">
    <citation type="submission" date="2017-11" db="EMBL/GenBank/DDBJ databases">
        <authorList>
            <person name="Han C.G."/>
        </authorList>
    </citation>
    <scope>NUCLEOTIDE SEQUENCE [LARGE SCALE GENOMIC DNA]</scope>
    <source>
        <strain evidence="1 2">A11</strain>
    </source>
</reference>
<accession>A0A2J4RIX2</accession>
<evidence type="ECO:0000313" key="2">
    <source>
        <dbReference type="Proteomes" id="UP000234505"/>
    </source>
</evidence>
<dbReference type="Proteomes" id="UP000234505">
    <property type="component" value="Unassembled WGS sequence"/>
</dbReference>